<sequence>MGIQRGDQTTPATFSGPSDVLIQRYGHLDVLDDLIRLRARDSIQNPILAYPTSENDAASYTYYNGQDLDEMIDQVASLLISNGFQPKNNTPNNDHIVALLTLSDINMVITFFALSRLGYTVMMLSPRLSGEACVSLMNEANCENIIYGSTGYIRSTMGDILQRKLVSCRPMPNAACASDNTETSLFVLSRTRNPEIRKNKIALILHSSGSTGTPKPLYLTHRALMTHPLRGPGLTSFNPLPWYHLHGLSTALQAMWMRKIAFMWNTSLPLTAQSVVSVLKAVQPESVAAVPYMLQLLVDSPYGIDCLRKCQLVTYGGAPCPDELGDRLVRAGVKLSGSFGLTEAGLVAESISRPEGDPYWNYLKFFDNIGPYIWMKPIGNSLYECVYLAGHPALTTSNSNEPPGSFHSKDVFEPHPTIPNRWKYASRLDDRVTLLNGEKVLPLPIEGLIKQNSLVHDAVVVGIGKATPGLLLLRSEEAENLEISNEEYLQKVWPTIEDANSRAERFSQISMDMVAALPLTAEFPRTDKGSMIRAQVYSQYANLIENLYLQAEKASGRLQLNEVETESFLMRFCHDELQIALSNVDANFFEEGIDSLKAIQLRRLILQNFYFRKGDIGLNMVYEAGNIKCLARTICALQQGKAVETSEDGEMTMLSLIRRYSNFERHTPFPVPKASSRCVILTGATGSIGAHILYEFLKDDSIATVFCLTRQNSPREAVLQSLLDKGLHLSVEQTSRVTALSCTLDQPRLGLNEDIFNQLQNSTTHIIHAAWPVNFHLPLSDFEPHIRGLHNLIQLSLSVRQSHPAVLLFCSSVSTILRSPIKDIPESTAKLCDAYMGYGQSKLVGEQIVNNSHRAGTHAYSLRIGQVSGHSKKGLWNDSEALPLLIRSALTLKSLPDIDQSCNWLPVDKLASSIVEIAQARSRAADREETCNPSGEILKDLEHEDCSVYNICNPHDFSWSSMLSTLRKNGFQFETISFKKWLRLLRESEKRGEEHANPAVKLIDHYEAMYGGNSQLGPKSFRTEKAERDSLTLRNGRIRIIDDGILNCYVRDWLNRWIKA</sequence>
<dbReference type="Pfam" id="PF23562">
    <property type="entry name" value="AMP-binding_C_3"/>
    <property type="match status" value="1"/>
</dbReference>
<dbReference type="PROSITE" id="PS00455">
    <property type="entry name" value="AMP_BINDING"/>
    <property type="match status" value="1"/>
</dbReference>
<dbReference type="InterPro" id="IPR036291">
    <property type="entry name" value="NAD(P)-bd_dom_sf"/>
</dbReference>
<dbReference type="InterPro" id="IPR009081">
    <property type="entry name" value="PP-bd_ACP"/>
</dbReference>
<dbReference type="Proteomes" id="UP001147733">
    <property type="component" value="Unassembled WGS sequence"/>
</dbReference>
<dbReference type="Gene3D" id="1.10.1200.10">
    <property type="entry name" value="ACP-like"/>
    <property type="match status" value="1"/>
</dbReference>
<keyword evidence="1" id="KW-0596">Phosphopantetheine</keyword>
<dbReference type="SUPFAM" id="SSF56801">
    <property type="entry name" value="Acetyl-CoA synthetase-like"/>
    <property type="match status" value="1"/>
</dbReference>
<evidence type="ECO:0000256" key="2">
    <source>
        <dbReference type="ARBA" id="ARBA00022553"/>
    </source>
</evidence>
<dbReference type="EMBL" id="JAPQKT010000003">
    <property type="protein sequence ID" value="KAJ5234117.1"/>
    <property type="molecule type" value="Genomic_DNA"/>
</dbReference>
<reference evidence="6" key="2">
    <citation type="journal article" date="2023" name="IMA Fungus">
        <title>Comparative genomic study of the Penicillium genus elucidates a diverse pangenome and 15 lateral gene transfer events.</title>
        <authorList>
            <person name="Petersen C."/>
            <person name="Sorensen T."/>
            <person name="Nielsen M.R."/>
            <person name="Sondergaard T.E."/>
            <person name="Sorensen J.L."/>
            <person name="Fitzpatrick D.A."/>
            <person name="Frisvad J.C."/>
            <person name="Nielsen K.L."/>
        </authorList>
    </citation>
    <scope>NUCLEOTIDE SEQUENCE</scope>
    <source>
        <strain evidence="6">IBT 23319</strain>
    </source>
</reference>
<proteinExistence type="predicted"/>
<dbReference type="GeneID" id="81381372"/>
<reference evidence="6" key="1">
    <citation type="submission" date="2022-11" db="EMBL/GenBank/DDBJ databases">
        <authorList>
            <person name="Petersen C."/>
        </authorList>
    </citation>
    <scope>NUCLEOTIDE SEQUENCE</scope>
    <source>
        <strain evidence="6">IBT 23319</strain>
    </source>
</reference>
<dbReference type="PANTHER" id="PTHR43439:SF2">
    <property type="entry name" value="ENZYME, PUTATIVE (JCVI)-RELATED"/>
    <property type="match status" value="1"/>
</dbReference>
<evidence type="ECO:0000259" key="3">
    <source>
        <dbReference type="Pfam" id="PF00501"/>
    </source>
</evidence>
<dbReference type="InterPro" id="IPR013120">
    <property type="entry name" value="FAR_NAD-bd"/>
</dbReference>
<comment type="caution">
    <text evidence="6">The sequence shown here is derived from an EMBL/GenBank/DDBJ whole genome shotgun (WGS) entry which is preliminary data.</text>
</comment>
<gene>
    <name evidence="6" type="ORF">N7469_003285</name>
</gene>
<dbReference type="InterPro" id="IPR020845">
    <property type="entry name" value="AMP-binding_CS"/>
</dbReference>
<dbReference type="Pfam" id="PF00501">
    <property type="entry name" value="AMP-binding"/>
    <property type="match status" value="1"/>
</dbReference>
<feature type="domain" description="AMP-dependent synthetase/ligase" evidence="3">
    <location>
        <begin position="59"/>
        <end position="357"/>
    </location>
</feature>
<dbReference type="Gene3D" id="3.40.50.720">
    <property type="entry name" value="NAD(P)-binding Rossmann-like Domain"/>
    <property type="match status" value="1"/>
</dbReference>
<protein>
    <recommendedName>
        <fullName evidence="8">Carrier domain-containing protein</fullName>
    </recommendedName>
</protein>
<organism evidence="6 7">
    <name type="scientific">Penicillium citrinum</name>
    <dbReference type="NCBI Taxonomy" id="5077"/>
    <lineage>
        <taxon>Eukaryota</taxon>
        <taxon>Fungi</taxon>
        <taxon>Dikarya</taxon>
        <taxon>Ascomycota</taxon>
        <taxon>Pezizomycotina</taxon>
        <taxon>Eurotiomycetes</taxon>
        <taxon>Eurotiomycetidae</taxon>
        <taxon>Eurotiales</taxon>
        <taxon>Aspergillaceae</taxon>
        <taxon>Penicillium</taxon>
    </lineage>
</organism>
<accession>A0A9W9P4Y8</accession>
<evidence type="ECO:0008006" key="8">
    <source>
        <dbReference type="Google" id="ProtNLM"/>
    </source>
</evidence>
<dbReference type="InterPro" id="IPR042099">
    <property type="entry name" value="ANL_N_sf"/>
</dbReference>
<evidence type="ECO:0000256" key="1">
    <source>
        <dbReference type="ARBA" id="ARBA00022450"/>
    </source>
</evidence>
<dbReference type="PANTHER" id="PTHR43439">
    <property type="entry name" value="PHENYLACETATE-COENZYME A LIGASE"/>
    <property type="match status" value="1"/>
</dbReference>
<keyword evidence="2" id="KW-0597">Phosphoprotein</keyword>
<dbReference type="InterPro" id="IPR051414">
    <property type="entry name" value="Adenylate-forming_Reductase"/>
</dbReference>
<keyword evidence="7" id="KW-1185">Reference proteome</keyword>
<feature type="domain" description="Carrier" evidence="4">
    <location>
        <begin position="574"/>
        <end position="633"/>
    </location>
</feature>
<name>A0A9W9P4Y8_PENCI</name>
<evidence type="ECO:0000259" key="5">
    <source>
        <dbReference type="Pfam" id="PF07993"/>
    </source>
</evidence>
<dbReference type="InterPro" id="IPR036736">
    <property type="entry name" value="ACP-like_sf"/>
</dbReference>
<dbReference type="GO" id="GO:0044550">
    <property type="term" value="P:secondary metabolite biosynthetic process"/>
    <property type="evidence" value="ECO:0007669"/>
    <property type="project" value="UniProtKB-ARBA"/>
</dbReference>
<feature type="domain" description="Thioester reductase (TE)" evidence="5">
    <location>
        <begin position="681"/>
        <end position="913"/>
    </location>
</feature>
<dbReference type="OrthoDB" id="429813at2759"/>
<dbReference type="SUPFAM" id="SSF51735">
    <property type="entry name" value="NAD(P)-binding Rossmann-fold domains"/>
    <property type="match status" value="1"/>
</dbReference>
<dbReference type="Gene3D" id="3.40.50.12780">
    <property type="entry name" value="N-terminal domain of ligase-like"/>
    <property type="match status" value="1"/>
</dbReference>
<dbReference type="RefSeq" id="XP_056501617.1">
    <property type="nucleotide sequence ID" value="XM_056642205.1"/>
</dbReference>
<dbReference type="Pfam" id="PF00550">
    <property type="entry name" value="PP-binding"/>
    <property type="match status" value="1"/>
</dbReference>
<dbReference type="AlphaFoldDB" id="A0A9W9P4Y8"/>
<dbReference type="InterPro" id="IPR000873">
    <property type="entry name" value="AMP-dep_synth/lig_dom"/>
</dbReference>
<dbReference type="Pfam" id="PF07993">
    <property type="entry name" value="NAD_binding_4"/>
    <property type="match status" value="1"/>
</dbReference>
<evidence type="ECO:0000313" key="6">
    <source>
        <dbReference type="EMBL" id="KAJ5234117.1"/>
    </source>
</evidence>
<dbReference type="SUPFAM" id="SSF47336">
    <property type="entry name" value="ACP-like"/>
    <property type="match status" value="1"/>
</dbReference>
<evidence type="ECO:0000259" key="4">
    <source>
        <dbReference type="Pfam" id="PF00550"/>
    </source>
</evidence>
<evidence type="ECO:0000313" key="7">
    <source>
        <dbReference type="Proteomes" id="UP001147733"/>
    </source>
</evidence>